<dbReference type="AlphaFoldDB" id="A0A1I7Y413"/>
<organism evidence="1 2">
    <name type="scientific">Steinernema glaseri</name>
    <dbReference type="NCBI Taxonomy" id="37863"/>
    <lineage>
        <taxon>Eukaryota</taxon>
        <taxon>Metazoa</taxon>
        <taxon>Ecdysozoa</taxon>
        <taxon>Nematoda</taxon>
        <taxon>Chromadorea</taxon>
        <taxon>Rhabditida</taxon>
        <taxon>Tylenchina</taxon>
        <taxon>Panagrolaimomorpha</taxon>
        <taxon>Strongyloidoidea</taxon>
        <taxon>Steinernematidae</taxon>
        <taxon>Steinernema</taxon>
    </lineage>
</organism>
<protein>
    <submittedName>
        <fullName evidence="2">F-box domain-containing protein</fullName>
    </submittedName>
</protein>
<keyword evidence="1" id="KW-1185">Reference proteome</keyword>
<evidence type="ECO:0000313" key="2">
    <source>
        <dbReference type="WBParaSite" id="L893_g12505.t2"/>
    </source>
</evidence>
<accession>A0A1I7Y413</accession>
<reference evidence="2" key="1">
    <citation type="submission" date="2016-11" db="UniProtKB">
        <authorList>
            <consortium name="WormBaseParasite"/>
        </authorList>
    </citation>
    <scope>IDENTIFICATION</scope>
</reference>
<sequence length="192" mass="22351">MTRLTFRNKVLPALRSLAFDCTFDISKFQAFRQNLVDCVFTGLQACSQLSDIDVGNYGERCISFLRHQIDLGNLKILRLRSIREWPDTVRPSLISFIESPSFMGLNLLCCNLALDTDLATCFVDHFLRSKLREDSQIDGRPSFALEWLHDVRRESVYHYVPNDFITWTDYQITYCLLAANNLQRTGIYIRCY</sequence>
<proteinExistence type="predicted"/>
<evidence type="ECO:0000313" key="1">
    <source>
        <dbReference type="Proteomes" id="UP000095287"/>
    </source>
</evidence>
<dbReference type="Proteomes" id="UP000095287">
    <property type="component" value="Unplaced"/>
</dbReference>
<dbReference type="WBParaSite" id="L893_g12505.t2">
    <property type="protein sequence ID" value="L893_g12505.t2"/>
    <property type="gene ID" value="L893_g12505"/>
</dbReference>
<name>A0A1I7Y413_9BILA</name>